<dbReference type="Proteomes" id="UP000465266">
    <property type="component" value="Unassembled WGS sequence"/>
</dbReference>
<reference evidence="2 3" key="1">
    <citation type="submission" date="2020-01" db="EMBL/GenBank/DDBJ databases">
        <title>Draft genome sequence of Aspergillus udagawae IFM 53868.</title>
        <authorList>
            <person name="Takahashi H."/>
            <person name="Yaguchi T."/>
        </authorList>
    </citation>
    <scope>NUCLEOTIDE SEQUENCE [LARGE SCALE GENOMIC DNA]</scope>
    <source>
        <strain evidence="2 3">IFM 53868</strain>
    </source>
</reference>
<evidence type="ECO:0000313" key="3">
    <source>
        <dbReference type="Proteomes" id="UP000465266"/>
    </source>
</evidence>
<proteinExistence type="predicted"/>
<organism evidence="2 3">
    <name type="scientific">Aspergillus udagawae</name>
    <dbReference type="NCBI Taxonomy" id="91492"/>
    <lineage>
        <taxon>Eukaryota</taxon>
        <taxon>Fungi</taxon>
        <taxon>Dikarya</taxon>
        <taxon>Ascomycota</taxon>
        <taxon>Pezizomycotina</taxon>
        <taxon>Eurotiomycetes</taxon>
        <taxon>Eurotiomycetidae</taxon>
        <taxon>Eurotiales</taxon>
        <taxon>Aspergillaceae</taxon>
        <taxon>Aspergillus</taxon>
        <taxon>Aspergillus subgen. Fumigati</taxon>
    </lineage>
</organism>
<accession>A0ABQ1B8Y3</accession>
<sequence length="164" mass="15951">MSSKESVAPHVASADTASGVGPSGPNPAVGVSTTLVTPLAKSWAITGGTKAEEPPPLAFHLEILPVITPELHSLVSLPVMTLEPRSGVLPGVSCAMTIGATPSGVPSDVSASNDSGAAQASVLPSVPNGGMTVGATSPGVPPGVSASNGFEAPRPGVYPVSLVA</sequence>
<protein>
    <submittedName>
        <fullName evidence="2">Uncharacterized protein</fullName>
    </submittedName>
</protein>
<feature type="region of interest" description="Disordered" evidence="1">
    <location>
        <begin position="106"/>
        <end position="140"/>
    </location>
</feature>
<name>A0ABQ1B8Y3_9EURO</name>
<feature type="compositionally biased region" description="Polar residues" evidence="1">
    <location>
        <begin position="109"/>
        <end position="118"/>
    </location>
</feature>
<evidence type="ECO:0000256" key="1">
    <source>
        <dbReference type="SAM" id="MobiDB-lite"/>
    </source>
</evidence>
<dbReference type="EMBL" id="BLKG01000128">
    <property type="protein sequence ID" value="GFF96378.1"/>
    <property type="molecule type" value="Genomic_DNA"/>
</dbReference>
<keyword evidence="3" id="KW-1185">Reference proteome</keyword>
<feature type="region of interest" description="Disordered" evidence="1">
    <location>
        <begin position="1"/>
        <end position="26"/>
    </location>
</feature>
<gene>
    <name evidence="2" type="ORF">IFM53868_08509</name>
</gene>
<comment type="caution">
    <text evidence="2">The sequence shown here is derived from an EMBL/GenBank/DDBJ whole genome shotgun (WGS) entry which is preliminary data.</text>
</comment>
<evidence type="ECO:0000313" key="2">
    <source>
        <dbReference type="EMBL" id="GFF96378.1"/>
    </source>
</evidence>